<proteinExistence type="predicted"/>
<dbReference type="Gramene" id="KQL31890">
    <property type="protein sequence ID" value="KQL31890"/>
    <property type="gene ID" value="SETIT_018952mg"/>
</dbReference>
<keyword evidence="2" id="KW-1185">Reference proteome</keyword>
<protein>
    <submittedName>
        <fullName evidence="1">Uncharacterized protein</fullName>
    </submittedName>
</protein>
<accession>K3YXF6</accession>
<evidence type="ECO:0000313" key="2">
    <source>
        <dbReference type="Proteomes" id="UP000004995"/>
    </source>
</evidence>
<dbReference type="HOGENOM" id="CLU_2817281_0_0_1"/>
<dbReference type="EnsemblPlants" id="KQL31890">
    <property type="protein sequence ID" value="KQL31890"/>
    <property type="gene ID" value="SETIT_018952mg"/>
</dbReference>
<dbReference type="InParanoid" id="K3YXF6"/>
<reference evidence="1" key="2">
    <citation type="submission" date="2018-08" db="UniProtKB">
        <authorList>
            <consortium name="EnsemblPlants"/>
        </authorList>
    </citation>
    <scope>IDENTIFICATION</scope>
    <source>
        <strain evidence="1">Yugu1</strain>
    </source>
</reference>
<evidence type="ECO:0000313" key="1">
    <source>
        <dbReference type="EnsemblPlants" id="KQL31890"/>
    </source>
</evidence>
<dbReference type="AlphaFoldDB" id="K3YXF6"/>
<dbReference type="EMBL" id="AGNK02000585">
    <property type="status" value="NOT_ANNOTATED_CDS"/>
    <property type="molecule type" value="Genomic_DNA"/>
</dbReference>
<dbReference type="Proteomes" id="UP000004995">
    <property type="component" value="Unassembled WGS sequence"/>
</dbReference>
<organism evidence="1 2">
    <name type="scientific">Setaria italica</name>
    <name type="common">Foxtail millet</name>
    <name type="synonym">Panicum italicum</name>
    <dbReference type="NCBI Taxonomy" id="4555"/>
    <lineage>
        <taxon>Eukaryota</taxon>
        <taxon>Viridiplantae</taxon>
        <taxon>Streptophyta</taxon>
        <taxon>Embryophyta</taxon>
        <taxon>Tracheophyta</taxon>
        <taxon>Spermatophyta</taxon>
        <taxon>Magnoliopsida</taxon>
        <taxon>Liliopsida</taxon>
        <taxon>Poales</taxon>
        <taxon>Poaceae</taxon>
        <taxon>PACMAD clade</taxon>
        <taxon>Panicoideae</taxon>
        <taxon>Panicodae</taxon>
        <taxon>Paniceae</taxon>
        <taxon>Cenchrinae</taxon>
        <taxon>Setaria</taxon>
    </lineage>
</organism>
<name>K3YXF6_SETIT</name>
<sequence length="67" mass="7774">MLSNPPSYGFKLYHACLIFRYTEHKLSKDPVTDCSHLRDFCKVVLQRCLSVSNIDDNEPRCRALLNT</sequence>
<reference evidence="2" key="1">
    <citation type="journal article" date="2012" name="Nat. Biotechnol.">
        <title>Reference genome sequence of the model plant Setaria.</title>
        <authorList>
            <person name="Bennetzen J.L."/>
            <person name="Schmutz J."/>
            <person name="Wang H."/>
            <person name="Percifield R."/>
            <person name="Hawkins J."/>
            <person name="Pontaroli A.C."/>
            <person name="Estep M."/>
            <person name="Feng L."/>
            <person name="Vaughn J.N."/>
            <person name="Grimwood J."/>
            <person name="Jenkins J."/>
            <person name="Barry K."/>
            <person name="Lindquist E."/>
            <person name="Hellsten U."/>
            <person name="Deshpande S."/>
            <person name="Wang X."/>
            <person name="Wu X."/>
            <person name="Mitros T."/>
            <person name="Triplett J."/>
            <person name="Yang X."/>
            <person name="Ye C.Y."/>
            <person name="Mauro-Herrera M."/>
            <person name="Wang L."/>
            <person name="Li P."/>
            <person name="Sharma M."/>
            <person name="Sharma R."/>
            <person name="Ronald P.C."/>
            <person name="Panaud O."/>
            <person name="Kellogg E.A."/>
            <person name="Brutnell T.P."/>
            <person name="Doust A.N."/>
            <person name="Tuskan G.A."/>
            <person name="Rokhsar D."/>
            <person name="Devos K.M."/>
        </authorList>
    </citation>
    <scope>NUCLEOTIDE SEQUENCE [LARGE SCALE GENOMIC DNA]</scope>
    <source>
        <strain evidence="2">cv. Yugu1</strain>
    </source>
</reference>